<feature type="domain" description="LamG-like jellyroll fold" evidence="3">
    <location>
        <begin position="355"/>
        <end position="509"/>
    </location>
</feature>
<evidence type="ECO:0000259" key="3">
    <source>
        <dbReference type="SMART" id="SM00560"/>
    </source>
</evidence>
<dbReference type="PANTHER" id="PTHR30273:SF2">
    <property type="entry name" value="PROTEIN FECR"/>
    <property type="match status" value="1"/>
</dbReference>
<keyword evidence="5" id="KW-1185">Reference proteome</keyword>
<sequence length="521" mass="58183">MNLESLIHAQLDGEITPEQHAQLEAILREDWQARRFYLELADQHARLLQQPQISTGKLSGESKHPHSLTNHSPVPIRLPIKSLLAAAAAIALGFALWTREAPAEVEATSNGVAMLSQTMNAEFAQSPLRSGDTITPGIIKLSKGLAQIEFFSGATALVEGAAEIEVISAWEARCKSGRVRVHVPPAAKGFLMHAPGMKLEDLGTEFALNVKDDTSAVHVFDGEVIAHTSESKRESLKQGMSLTSAKLTVTPQDFLPISELQGLMKQRQEQRFAEWQSWSQQMGKDPRLIAYYPFKHWENDRWDRMVNNFAEPRQPRSDGGAVGAQWTQGRWPEKAALEFKRPGDRVRLNLDGTYSAITLACWVKVDSVDKKYNSLLLTDGYDNGEPHWQIHEDGSLMFSIMYRPADAPKSVKYNQMYYSKPVFAADSLGRWHHLAVTYDNESGKVTQYFDGQEVGRQVSKIHVPGRDITFGPCEIGNWGLPTAGHLFPIRNLNGAIDEFAIYKSVLTADEVRSVFEHGRPE</sequence>
<dbReference type="PANTHER" id="PTHR30273">
    <property type="entry name" value="PERIPLASMIC SIGNAL SENSOR AND SIGMA FACTOR ACTIVATOR FECR-RELATED"/>
    <property type="match status" value="1"/>
</dbReference>
<accession>A0A512M5Y4</accession>
<organism evidence="4 5">
    <name type="scientific">Brevifollis gellanilyticus</name>
    <dbReference type="NCBI Taxonomy" id="748831"/>
    <lineage>
        <taxon>Bacteria</taxon>
        <taxon>Pseudomonadati</taxon>
        <taxon>Verrucomicrobiota</taxon>
        <taxon>Verrucomicrobiia</taxon>
        <taxon>Verrucomicrobiales</taxon>
        <taxon>Verrucomicrobiaceae</taxon>
    </lineage>
</organism>
<dbReference type="InterPro" id="IPR006558">
    <property type="entry name" value="LamG-like"/>
</dbReference>
<dbReference type="EMBL" id="BKAG01000008">
    <property type="protein sequence ID" value="GEP42148.1"/>
    <property type="molecule type" value="Genomic_DNA"/>
</dbReference>
<dbReference type="InterPro" id="IPR012373">
    <property type="entry name" value="Ferrdict_sens_TM"/>
</dbReference>
<dbReference type="OrthoDB" id="9802683at2"/>
<keyword evidence="1" id="KW-0732">Signal</keyword>
<name>A0A512M5Y4_9BACT</name>
<dbReference type="SMART" id="SM00560">
    <property type="entry name" value="LamGL"/>
    <property type="match status" value="1"/>
</dbReference>
<dbReference type="InterPro" id="IPR013320">
    <property type="entry name" value="ConA-like_dom_sf"/>
</dbReference>
<dbReference type="Gene3D" id="2.60.120.1440">
    <property type="match status" value="1"/>
</dbReference>
<evidence type="ECO:0000256" key="1">
    <source>
        <dbReference type="ARBA" id="ARBA00022729"/>
    </source>
</evidence>
<dbReference type="Gene3D" id="2.60.120.200">
    <property type="match status" value="1"/>
</dbReference>
<dbReference type="Proteomes" id="UP000321577">
    <property type="component" value="Unassembled WGS sequence"/>
</dbReference>
<dbReference type="SUPFAM" id="SSF49899">
    <property type="entry name" value="Concanavalin A-like lectins/glucanases"/>
    <property type="match status" value="1"/>
</dbReference>
<dbReference type="AlphaFoldDB" id="A0A512M5Y4"/>
<comment type="caution">
    <text evidence="4">The sequence shown here is derived from an EMBL/GenBank/DDBJ whole genome shotgun (WGS) entry which is preliminary data.</text>
</comment>
<gene>
    <name evidence="4" type="ORF">BGE01nite_14390</name>
</gene>
<dbReference type="Pfam" id="PF13385">
    <property type="entry name" value="Laminin_G_3"/>
    <property type="match status" value="1"/>
</dbReference>
<reference evidence="4 5" key="1">
    <citation type="submission" date="2019-07" db="EMBL/GenBank/DDBJ databases">
        <title>Whole genome shotgun sequence of Brevifollis gellanilyticus NBRC 108608.</title>
        <authorList>
            <person name="Hosoyama A."/>
            <person name="Uohara A."/>
            <person name="Ohji S."/>
            <person name="Ichikawa N."/>
        </authorList>
    </citation>
    <scope>NUCLEOTIDE SEQUENCE [LARGE SCALE GENOMIC DNA]</scope>
    <source>
        <strain evidence="4 5">NBRC 108608</strain>
    </source>
</reference>
<keyword evidence="2" id="KW-1015">Disulfide bond</keyword>
<dbReference type="RefSeq" id="WP_146849754.1">
    <property type="nucleotide sequence ID" value="NZ_BKAG01000008.1"/>
</dbReference>
<evidence type="ECO:0000313" key="5">
    <source>
        <dbReference type="Proteomes" id="UP000321577"/>
    </source>
</evidence>
<dbReference type="GO" id="GO:0016989">
    <property type="term" value="F:sigma factor antagonist activity"/>
    <property type="evidence" value="ECO:0007669"/>
    <property type="project" value="TreeGrafter"/>
</dbReference>
<protein>
    <recommendedName>
        <fullName evidence="3">LamG-like jellyroll fold domain-containing protein</fullName>
    </recommendedName>
</protein>
<evidence type="ECO:0000313" key="4">
    <source>
        <dbReference type="EMBL" id="GEP42148.1"/>
    </source>
</evidence>
<proteinExistence type="predicted"/>
<evidence type="ECO:0000256" key="2">
    <source>
        <dbReference type="ARBA" id="ARBA00023157"/>
    </source>
</evidence>